<keyword evidence="3" id="KW-1185">Reference proteome</keyword>
<dbReference type="EMBL" id="SEOQ01001020">
    <property type="protein sequence ID" value="TFY54491.1"/>
    <property type="molecule type" value="Genomic_DNA"/>
</dbReference>
<dbReference type="OrthoDB" id="3268830at2759"/>
<comment type="caution">
    <text evidence="2">The sequence shown here is derived from an EMBL/GenBank/DDBJ whole genome shotgun (WGS) entry which is preliminary data.</text>
</comment>
<evidence type="ECO:0000256" key="1">
    <source>
        <dbReference type="SAM" id="MobiDB-lite"/>
    </source>
</evidence>
<dbReference type="Proteomes" id="UP000298327">
    <property type="component" value="Unassembled WGS sequence"/>
</dbReference>
<evidence type="ECO:0000313" key="3">
    <source>
        <dbReference type="Proteomes" id="UP000298327"/>
    </source>
</evidence>
<gene>
    <name evidence="2" type="ORF">EVG20_g9681</name>
</gene>
<feature type="compositionally biased region" description="Low complexity" evidence="1">
    <location>
        <begin position="143"/>
        <end position="156"/>
    </location>
</feature>
<sequence length="173" mass="19711">MRCRPPWVLIYPYAAPRRTALRRVTEHRTSLALQRTALGALERRMSGTPHVLTACLVAHAFYSSETRPRTAAERSREQKLRSDPLAEVVDAYFVDCRRCLTRIKLSAKSTFDLFHWRKHRERCLKRSASMLREIRQEAEDDSLSSLTTPSSTPSSSKHSPKRLAAPATPPLTP</sequence>
<organism evidence="2 3">
    <name type="scientific">Dentipellis fragilis</name>
    <dbReference type="NCBI Taxonomy" id="205917"/>
    <lineage>
        <taxon>Eukaryota</taxon>
        <taxon>Fungi</taxon>
        <taxon>Dikarya</taxon>
        <taxon>Basidiomycota</taxon>
        <taxon>Agaricomycotina</taxon>
        <taxon>Agaricomycetes</taxon>
        <taxon>Russulales</taxon>
        <taxon>Hericiaceae</taxon>
        <taxon>Dentipellis</taxon>
    </lineage>
</organism>
<feature type="region of interest" description="Disordered" evidence="1">
    <location>
        <begin position="135"/>
        <end position="173"/>
    </location>
</feature>
<reference evidence="2 3" key="1">
    <citation type="submission" date="2019-02" db="EMBL/GenBank/DDBJ databases">
        <title>Genome sequencing of the rare red list fungi Dentipellis fragilis.</title>
        <authorList>
            <person name="Buettner E."/>
            <person name="Kellner H."/>
        </authorList>
    </citation>
    <scope>NUCLEOTIDE SEQUENCE [LARGE SCALE GENOMIC DNA]</scope>
    <source>
        <strain evidence="2 3">DSM 105465</strain>
    </source>
</reference>
<dbReference type="AlphaFoldDB" id="A0A4Y9XZB9"/>
<feature type="non-terminal residue" evidence="2">
    <location>
        <position position="173"/>
    </location>
</feature>
<proteinExistence type="predicted"/>
<evidence type="ECO:0000313" key="2">
    <source>
        <dbReference type="EMBL" id="TFY54491.1"/>
    </source>
</evidence>
<protein>
    <submittedName>
        <fullName evidence="2">Uncharacterized protein</fullName>
    </submittedName>
</protein>
<name>A0A4Y9XZB9_9AGAM</name>
<accession>A0A4Y9XZB9</accession>